<dbReference type="Proteomes" id="UP000823614">
    <property type="component" value="Unassembled WGS sequence"/>
</dbReference>
<name>A0A9D9E6R1_9LACO</name>
<organism evidence="1 2">
    <name type="scientific">Candidatus Gallilactobacillus intestinavium</name>
    <dbReference type="NCBI Taxonomy" id="2840838"/>
    <lineage>
        <taxon>Bacteria</taxon>
        <taxon>Bacillati</taxon>
        <taxon>Bacillota</taxon>
        <taxon>Bacilli</taxon>
        <taxon>Lactobacillales</taxon>
        <taxon>Lactobacillaceae</taxon>
        <taxon>Lactobacillaceae incertae sedis</taxon>
        <taxon>Candidatus Gallilactobacillus</taxon>
    </lineage>
</organism>
<comment type="caution">
    <text evidence="1">The sequence shown here is derived from an EMBL/GenBank/DDBJ whole genome shotgun (WGS) entry which is preliminary data.</text>
</comment>
<gene>
    <name evidence="1" type="ORF">IAA89_05815</name>
</gene>
<sequence>MAKQDFSVCAPFNSFSGGGEAKITLVKICLNQTYQYADDLKNDLDDD</sequence>
<evidence type="ECO:0000313" key="1">
    <source>
        <dbReference type="EMBL" id="MBO8441928.1"/>
    </source>
</evidence>
<dbReference type="EMBL" id="JADIMP010000094">
    <property type="protein sequence ID" value="MBO8441928.1"/>
    <property type="molecule type" value="Genomic_DNA"/>
</dbReference>
<dbReference type="AlphaFoldDB" id="A0A9D9E6R1"/>
<proteinExistence type="predicted"/>
<accession>A0A9D9E6R1</accession>
<protein>
    <submittedName>
        <fullName evidence="1">Uncharacterized protein</fullName>
    </submittedName>
</protein>
<reference evidence="1" key="2">
    <citation type="journal article" date="2021" name="PeerJ">
        <title>Extensive microbial diversity within the chicken gut microbiome revealed by metagenomics and culture.</title>
        <authorList>
            <person name="Gilroy R."/>
            <person name="Ravi A."/>
            <person name="Getino M."/>
            <person name="Pursley I."/>
            <person name="Horton D.L."/>
            <person name="Alikhan N.F."/>
            <person name="Baker D."/>
            <person name="Gharbi K."/>
            <person name="Hall N."/>
            <person name="Watson M."/>
            <person name="Adriaenssens E.M."/>
            <person name="Foster-Nyarko E."/>
            <person name="Jarju S."/>
            <person name="Secka A."/>
            <person name="Antonio M."/>
            <person name="Oren A."/>
            <person name="Chaudhuri R.R."/>
            <person name="La Ragione R."/>
            <person name="Hildebrand F."/>
            <person name="Pallen M.J."/>
        </authorList>
    </citation>
    <scope>NUCLEOTIDE SEQUENCE</scope>
    <source>
        <strain evidence="1">C6-149</strain>
    </source>
</reference>
<reference evidence="1" key="1">
    <citation type="submission" date="2020-10" db="EMBL/GenBank/DDBJ databases">
        <authorList>
            <person name="Gilroy R."/>
        </authorList>
    </citation>
    <scope>NUCLEOTIDE SEQUENCE</scope>
    <source>
        <strain evidence="1">C6-149</strain>
    </source>
</reference>
<evidence type="ECO:0000313" key="2">
    <source>
        <dbReference type="Proteomes" id="UP000823614"/>
    </source>
</evidence>